<reference evidence="1 2" key="1">
    <citation type="journal article" date="2014" name="Genome Announc.">
        <title>Complete Genome Sequence of Cronobacter sakazakii Strain CMCC 45402.</title>
        <authorList>
            <person name="Zhao Z."/>
            <person name="Wang L."/>
            <person name="Wang B."/>
            <person name="Liang H."/>
            <person name="Ye Q."/>
            <person name="Zeng M."/>
        </authorList>
    </citation>
    <scope>NUCLEOTIDE SEQUENCE [LARGE SCALE GENOMIC DNA]</scope>
    <source>
        <strain evidence="2">45402</strain>
    </source>
</reference>
<dbReference type="SUPFAM" id="SSF143011">
    <property type="entry name" value="RelE-like"/>
    <property type="match status" value="1"/>
</dbReference>
<accession>V5TTD3</accession>
<dbReference type="EMBL" id="CP006731">
    <property type="protein sequence ID" value="AHB68491.1"/>
    <property type="molecule type" value="Genomic_DNA"/>
</dbReference>
<dbReference type="InterPro" id="IPR035093">
    <property type="entry name" value="RelE/ParE_toxin_dom_sf"/>
</dbReference>
<dbReference type="HOGENOM" id="CLU_122734_6_1_6"/>
<evidence type="ECO:0008006" key="3">
    <source>
        <dbReference type="Google" id="ProtNLM"/>
    </source>
</evidence>
<dbReference type="PATRIC" id="fig|1401659.3.peg.122"/>
<evidence type="ECO:0000313" key="1">
    <source>
        <dbReference type="EMBL" id="AHB68491.1"/>
    </source>
</evidence>
<gene>
    <name evidence="1" type="ORF">P262_00189</name>
</gene>
<organism evidence="1 2">
    <name type="scientific">Cronobacter malonaticus</name>
    <dbReference type="NCBI Taxonomy" id="413503"/>
    <lineage>
        <taxon>Bacteria</taxon>
        <taxon>Pseudomonadati</taxon>
        <taxon>Pseudomonadota</taxon>
        <taxon>Gammaproteobacteria</taxon>
        <taxon>Enterobacterales</taxon>
        <taxon>Enterobacteriaceae</taxon>
        <taxon>Cronobacter</taxon>
    </lineage>
</organism>
<protein>
    <recommendedName>
        <fullName evidence="3">Type II toxin-antitoxin system RelE/ParE family toxin</fullName>
    </recommendedName>
</protein>
<proteinExistence type="predicted"/>
<evidence type="ECO:0000313" key="2">
    <source>
        <dbReference type="Proteomes" id="UP000018545"/>
    </source>
</evidence>
<dbReference type="Proteomes" id="UP000018545">
    <property type="component" value="Chromosome"/>
</dbReference>
<sequence length="109" mass="12668">MRVMFELIFHPGAAKELYALDPVMQAKVLRGLEKLEREGFRLRYPDTRVLTRGLYELRVGGKDIARTFFAFAVGQRIFILRTFIKKTQKTPQCEIEIALKRLEEVSHVG</sequence>
<name>V5TTD3_9ENTR</name>
<dbReference type="AlphaFoldDB" id="V5TTD3"/>
<dbReference type="Pfam" id="PF05973">
    <property type="entry name" value="Gp49"/>
    <property type="match status" value="1"/>
</dbReference>
<dbReference type="KEGG" id="csi:P262_00189"/>
<dbReference type="InterPro" id="IPR009241">
    <property type="entry name" value="HigB-like"/>
</dbReference>